<dbReference type="InterPro" id="IPR002213">
    <property type="entry name" value="UDP_glucos_trans"/>
</dbReference>
<protein>
    <submittedName>
        <fullName evidence="1">Glycosyltransferase</fullName>
    </submittedName>
</protein>
<organism evidence="1 2">
    <name type="scientific">Ramlibacter rhizophilus</name>
    <dbReference type="NCBI Taxonomy" id="1781167"/>
    <lineage>
        <taxon>Bacteria</taxon>
        <taxon>Pseudomonadati</taxon>
        <taxon>Pseudomonadota</taxon>
        <taxon>Betaproteobacteria</taxon>
        <taxon>Burkholderiales</taxon>
        <taxon>Comamonadaceae</taxon>
        <taxon>Ramlibacter</taxon>
    </lineage>
</organism>
<dbReference type="Gene3D" id="3.40.50.2000">
    <property type="entry name" value="Glycogen Phosphorylase B"/>
    <property type="match status" value="2"/>
</dbReference>
<dbReference type="GO" id="GO:0008194">
    <property type="term" value="F:UDP-glycosyltransferase activity"/>
    <property type="evidence" value="ECO:0007669"/>
    <property type="project" value="InterPro"/>
</dbReference>
<accession>A0A4Z0C180</accession>
<dbReference type="AlphaFoldDB" id="A0A4Z0C180"/>
<dbReference type="PANTHER" id="PTHR48050:SF13">
    <property type="entry name" value="STEROL 3-BETA-GLUCOSYLTRANSFERASE UGT80A2"/>
    <property type="match status" value="1"/>
</dbReference>
<dbReference type="InterPro" id="IPR050426">
    <property type="entry name" value="Glycosyltransferase_28"/>
</dbReference>
<evidence type="ECO:0000313" key="1">
    <source>
        <dbReference type="EMBL" id="TFZ04554.1"/>
    </source>
</evidence>
<dbReference type="SUPFAM" id="SSF53756">
    <property type="entry name" value="UDP-Glycosyltransferase/glycogen phosphorylase"/>
    <property type="match status" value="1"/>
</dbReference>
<name>A0A4Z0C180_9BURK</name>
<dbReference type="Proteomes" id="UP000297564">
    <property type="component" value="Unassembled WGS sequence"/>
</dbReference>
<keyword evidence="2" id="KW-1185">Reference proteome</keyword>
<dbReference type="OrthoDB" id="139086at2"/>
<dbReference type="Pfam" id="PF00201">
    <property type="entry name" value="UDPGT"/>
    <property type="match status" value="1"/>
</dbReference>
<dbReference type="CDD" id="cd03784">
    <property type="entry name" value="GT1_Gtf-like"/>
    <property type="match status" value="1"/>
</dbReference>
<gene>
    <name evidence="1" type="ORF">EZ242_02050</name>
</gene>
<sequence length="449" mass="47016">MHNGSMVKRAKVVVFGSPMAVGHVRPLMPLAARLVARGFDVVWAISGDASEPASDWKEPFAQMGVTFVDVDAVAPFARNDAFPTASATSVYLRALARANDVAEGAANAIAVAVAGRTVVAGVNDYFALWAYVAMRKLGIDRIKTVVSSFPSSLSAPSLDVGASDPAVQRELADLRSRHADVSGLDRPLRAGLIPDDPSVEVLGFSSKDLCLDPPDYVRLVGAHVDALPSVDDLGSAPHEHQALVNRLRAARESGARVVLLSVGTIVTKVALRRGPPYSHALKHLYSSVARAALGAGAVVIASTTVGQPEDFGVDEATLGKDTRDRVIAMSFVPQPLLFAHGLVDVMLMHGGANTFHETVLAGVPVLVWPVFGDQESVAETAGKLGIGVPIESLMYPNLAGAQSLARITEEILPKMLAPGESAWKAAAVRLAERVKGGDGLDTAVALVTG</sequence>
<proteinExistence type="predicted"/>
<dbReference type="PANTHER" id="PTHR48050">
    <property type="entry name" value="STEROL 3-BETA-GLUCOSYLTRANSFERASE"/>
    <property type="match status" value="1"/>
</dbReference>
<dbReference type="GO" id="GO:0017000">
    <property type="term" value="P:antibiotic biosynthetic process"/>
    <property type="evidence" value="ECO:0007669"/>
    <property type="project" value="UniProtKB-ARBA"/>
</dbReference>
<comment type="caution">
    <text evidence="1">The sequence shown here is derived from an EMBL/GenBank/DDBJ whole genome shotgun (WGS) entry which is preliminary data.</text>
</comment>
<dbReference type="EMBL" id="SMLL01000001">
    <property type="protein sequence ID" value="TFZ04554.1"/>
    <property type="molecule type" value="Genomic_DNA"/>
</dbReference>
<reference evidence="1 2" key="1">
    <citation type="submission" date="2019-03" db="EMBL/GenBank/DDBJ databases">
        <title>Ramlibacter rhizophilus CCTCC AB2015357, whole genome shotgun sequence.</title>
        <authorList>
            <person name="Zhang X."/>
            <person name="Feng G."/>
            <person name="Zhu H."/>
        </authorList>
    </citation>
    <scope>NUCLEOTIDE SEQUENCE [LARGE SCALE GENOMIC DNA]</scope>
    <source>
        <strain evidence="1 2">CCTCC AB2015357</strain>
    </source>
</reference>
<keyword evidence="1" id="KW-0808">Transferase</keyword>
<evidence type="ECO:0000313" key="2">
    <source>
        <dbReference type="Proteomes" id="UP000297564"/>
    </source>
</evidence>